<reference evidence="2" key="1">
    <citation type="submission" date="2020-01" db="EMBL/GenBank/DDBJ databases">
        <authorList>
            <person name="Richard D."/>
        </authorList>
    </citation>
    <scope>NUCLEOTIDE SEQUENCE</scope>
    <source>
        <strain evidence="2">JP541</strain>
    </source>
</reference>
<evidence type="ECO:0000259" key="1">
    <source>
        <dbReference type="Pfam" id="PF17851"/>
    </source>
</evidence>
<gene>
    <name evidence="2" type="ORF">GUH15_18330</name>
</gene>
<dbReference type="AlphaFoldDB" id="A0A8I0LBN9"/>
<dbReference type="Gene3D" id="2.60.120.200">
    <property type="match status" value="1"/>
</dbReference>
<sequence length="81" mass="9594">WEESLNSYVLNIFVNDDNHWSEPLPEYIRLEKGEVWLRATVQREKLNFSYSIDGNTWQEIGGTLDASIISDDYVCNKFEYK</sequence>
<feature type="domain" description="Beta-xylosidase C-terminal Concanavalin A-like" evidence="1">
    <location>
        <begin position="6"/>
        <end position="76"/>
    </location>
</feature>
<name>A0A8I0LBN9_XANCI</name>
<evidence type="ECO:0000313" key="2">
    <source>
        <dbReference type="EMBL" id="MBD4337978.1"/>
    </source>
</evidence>
<dbReference type="Proteomes" id="UP000653002">
    <property type="component" value="Unassembled WGS sequence"/>
</dbReference>
<dbReference type="Pfam" id="PF17851">
    <property type="entry name" value="GH43_C2"/>
    <property type="match status" value="1"/>
</dbReference>
<keyword evidence="2" id="KW-0378">Hydrolase</keyword>
<feature type="non-terminal residue" evidence="2">
    <location>
        <position position="1"/>
    </location>
</feature>
<dbReference type="InterPro" id="IPR013320">
    <property type="entry name" value="ConA-like_dom_sf"/>
</dbReference>
<feature type="non-terminal residue" evidence="2">
    <location>
        <position position="81"/>
    </location>
</feature>
<proteinExistence type="predicted"/>
<dbReference type="SUPFAM" id="SSF49899">
    <property type="entry name" value="Concanavalin A-like lectins/glucanases"/>
    <property type="match status" value="1"/>
</dbReference>
<dbReference type="EMBL" id="JAABFR010001468">
    <property type="protein sequence ID" value="MBD4337978.1"/>
    <property type="molecule type" value="Genomic_DNA"/>
</dbReference>
<dbReference type="InterPro" id="IPR041542">
    <property type="entry name" value="GH43_C2"/>
</dbReference>
<accession>A0A8I0LBN9</accession>
<comment type="caution">
    <text evidence="2">The sequence shown here is derived from an EMBL/GenBank/DDBJ whole genome shotgun (WGS) entry which is preliminary data.</text>
</comment>
<organism evidence="2 3">
    <name type="scientific">Xanthomonas citri pv. citri</name>
    <dbReference type="NCBI Taxonomy" id="611301"/>
    <lineage>
        <taxon>Bacteria</taxon>
        <taxon>Pseudomonadati</taxon>
        <taxon>Pseudomonadota</taxon>
        <taxon>Gammaproteobacteria</taxon>
        <taxon>Lysobacterales</taxon>
        <taxon>Lysobacteraceae</taxon>
        <taxon>Xanthomonas</taxon>
    </lineage>
</organism>
<evidence type="ECO:0000313" key="3">
    <source>
        <dbReference type="Proteomes" id="UP000653002"/>
    </source>
</evidence>
<protein>
    <submittedName>
        <fullName evidence="2">Glycoside hydrolase 43 family protein</fullName>
    </submittedName>
</protein>
<dbReference type="GO" id="GO:0016787">
    <property type="term" value="F:hydrolase activity"/>
    <property type="evidence" value="ECO:0007669"/>
    <property type="project" value="UniProtKB-KW"/>
</dbReference>